<reference evidence="6 7" key="1">
    <citation type="submission" date="2018-08" db="EMBL/GenBank/DDBJ databases">
        <title>A genome reference for cultivated species of the human gut microbiota.</title>
        <authorList>
            <person name="Zou Y."/>
            <person name="Xue W."/>
            <person name="Luo G."/>
        </authorList>
    </citation>
    <scope>NUCLEOTIDE SEQUENCE [LARGE SCALE GENOMIC DNA]</scope>
    <source>
        <strain evidence="6 7">AM48-23BH</strain>
    </source>
</reference>
<name>A0A413PVY2_9FIRM</name>
<comment type="similarity">
    <text evidence="1">Belongs to the ABC transporter superfamily.</text>
</comment>
<accession>A0A413PVY2</accession>
<evidence type="ECO:0000256" key="2">
    <source>
        <dbReference type="ARBA" id="ARBA00022448"/>
    </source>
</evidence>
<evidence type="ECO:0000256" key="4">
    <source>
        <dbReference type="ARBA" id="ARBA00022840"/>
    </source>
</evidence>
<dbReference type="GO" id="GO:0005524">
    <property type="term" value="F:ATP binding"/>
    <property type="evidence" value="ECO:0007669"/>
    <property type="project" value="UniProtKB-KW"/>
</dbReference>
<dbReference type="InterPro" id="IPR003439">
    <property type="entry name" value="ABC_transporter-like_ATP-bd"/>
</dbReference>
<evidence type="ECO:0000313" key="7">
    <source>
        <dbReference type="Proteomes" id="UP000286561"/>
    </source>
</evidence>
<keyword evidence="3" id="KW-0547">Nucleotide-binding</keyword>
<dbReference type="InterPro" id="IPR003593">
    <property type="entry name" value="AAA+_ATPase"/>
</dbReference>
<comment type="caution">
    <text evidence="6">The sequence shown here is derived from an EMBL/GenBank/DDBJ whole genome shotgun (WGS) entry which is preliminary data.</text>
</comment>
<dbReference type="RefSeq" id="WP_004612106.1">
    <property type="nucleotide sequence ID" value="NZ_QSEP01000081.1"/>
</dbReference>
<evidence type="ECO:0000313" key="6">
    <source>
        <dbReference type="EMBL" id="RGZ80895.1"/>
    </source>
</evidence>
<protein>
    <submittedName>
        <fullName evidence="6">ABC transporter ATP-binding protein</fullName>
    </submittedName>
</protein>
<sequence>MSYAIEITDLKKKYGNHEVLKGINFCVEHGEVFGILGINGAGKTTILECIEGFRKYHSGNIKISGNIGIQLQSASLPAYMKVSEVIQLFSKWKRAEIDNSLLMALGVTDLQKKLYTELSAGQKRRLHLALALIGKPDILFLDEPTTELDVEGRISLHNEIRKLNQNGTTIILSSHDMAEVEALCTRIAILNNGVISFIGTTDELASKVGKKYNIKIVSELGENEYSAVNVADTLLSILEEYKQKNIDIFDIKVNRGTLEQHFINLSRGCKQ</sequence>
<dbReference type="Proteomes" id="UP000286561">
    <property type="component" value="Unassembled WGS sequence"/>
</dbReference>
<dbReference type="GO" id="GO:0016887">
    <property type="term" value="F:ATP hydrolysis activity"/>
    <property type="evidence" value="ECO:0007669"/>
    <property type="project" value="InterPro"/>
</dbReference>
<keyword evidence="2" id="KW-0813">Transport</keyword>
<dbReference type="Gene3D" id="3.40.50.300">
    <property type="entry name" value="P-loop containing nucleotide triphosphate hydrolases"/>
    <property type="match status" value="1"/>
</dbReference>
<feature type="domain" description="ABC transporter" evidence="5">
    <location>
        <begin position="5"/>
        <end position="217"/>
    </location>
</feature>
<dbReference type="InterPro" id="IPR050763">
    <property type="entry name" value="ABC_transporter_ATP-binding"/>
</dbReference>
<dbReference type="CDD" id="cd03230">
    <property type="entry name" value="ABC_DR_subfamily_A"/>
    <property type="match status" value="1"/>
</dbReference>
<dbReference type="PANTHER" id="PTHR42711:SF5">
    <property type="entry name" value="ABC TRANSPORTER ATP-BINDING PROTEIN NATA"/>
    <property type="match status" value="1"/>
</dbReference>
<organism evidence="6 7">
    <name type="scientific">Anaerobutyricum hallii</name>
    <dbReference type="NCBI Taxonomy" id="39488"/>
    <lineage>
        <taxon>Bacteria</taxon>
        <taxon>Bacillati</taxon>
        <taxon>Bacillota</taxon>
        <taxon>Clostridia</taxon>
        <taxon>Lachnospirales</taxon>
        <taxon>Lachnospiraceae</taxon>
        <taxon>Anaerobutyricum</taxon>
    </lineage>
</organism>
<dbReference type="SUPFAM" id="SSF52540">
    <property type="entry name" value="P-loop containing nucleoside triphosphate hydrolases"/>
    <property type="match status" value="1"/>
</dbReference>
<dbReference type="Pfam" id="PF00005">
    <property type="entry name" value="ABC_tran"/>
    <property type="match status" value="1"/>
</dbReference>
<dbReference type="PANTHER" id="PTHR42711">
    <property type="entry name" value="ABC TRANSPORTER ATP-BINDING PROTEIN"/>
    <property type="match status" value="1"/>
</dbReference>
<dbReference type="PROSITE" id="PS50893">
    <property type="entry name" value="ABC_TRANSPORTER_2"/>
    <property type="match status" value="1"/>
</dbReference>
<evidence type="ECO:0000259" key="5">
    <source>
        <dbReference type="PROSITE" id="PS50893"/>
    </source>
</evidence>
<evidence type="ECO:0000256" key="3">
    <source>
        <dbReference type="ARBA" id="ARBA00022741"/>
    </source>
</evidence>
<evidence type="ECO:0000256" key="1">
    <source>
        <dbReference type="ARBA" id="ARBA00005417"/>
    </source>
</evidence>
<proteinExistence type="inferred from homology"/>
<dbReference type="AlphaFoldDB" id="A0A413PVY2"/>
<dbReference type="SMART" id="SM00382">
    <property type="entry name" value="AAA"/>
    <property type="match status" value="1"/>
</dbReference>
<gene>
    <name evidence="6" type="ORF">DW972_11195</name>
</gene>
<dbReference type="EMBL" id="QSEP01000081">
    <property type="protein sequence ID" value="RGZ80895.1"/>
    <property type="molecule type" value="Genomic_DNA"/>
</dbReference>
<dbReference type="InterPro" id="IPR027417">
    <property type="entry name" value="P-loop_NTPase"/>
</dbReference>
<keyword evidence="4 6" id="KW-0067">ATP-binding</keyword>